<protein>
    <submittedName>
        <fullName evidence="2">Uncharacterized protein</fullName>
    </submittedName>
</protein>
<name>A0AAD7G5A5_MYCRO</name>
<evidence type="ECO:0000313" key="3">
    <source>
        <dbReference type="Proteomes" id="UP001221757"/>
    </source>
</evidence>
<feature type="compositionally biased region" description="Polar residues" evidence="1">
    <location>
        <begin position="95"/>
        <end position="108"/>
    </location>
</feature>
<evidence type="ECO:0000313" key="2">
    <source>
        <dbReference type="EMBL" id="KAJ7658072.1"/>
    </source>
</evidence>
<organism evidence="2 3">
    <name type="scientific">Mycena rosella</name>
    <name type="common">Pink bonnet</name>
    <name type="synonym">Agaricus rosellus</name>
    <dbReference type="NCBI Taxonomy" id="1033263"/>
    <lineage>
        <taxon>Eukaryota</taxon>
        <taxon>Fungi</taxon>
        <taxon>Dikarya</taxon>
        <taxon>Basidiomycota</taxon>
        <taxon>Agaricomycotina</taxon>
        <taxon>Agaricomycetes</taxon>
        <taxon>Agaricomycetidae</taxon>
        <taxon>Agaricales</taxon>
        <taxon>Marasmiineae</taxon>
        <taxon>Mycenaceae</taxon>
        <taxon>Mycena</taxon>
    </lineage>
</organism>
<reference evidence="2" key="1">
    <citation type="submission" date="2023-03" db="EMBL/GenBank/DDBJ databases">
        <title>Massive genome expansion in bonnet fungi (Mycena s.s.) driven by repeated elements and novel gene families across ecological guilds.</title>
        <authorList>
            <consortium name="Lawrence Berkeley National Laboratory"/>
            <person name="Harder C.B."/>
            <person name="Miyauchi S."/>
            <person name="Viragh M."/>
            <person name="Kuo A."/>
            <person name="Thoen E."/>
            <person name="Andreopoulos B."/>
            <person name="Lu D."/>
            <person name="Skrede I."/>
            <person name="Drula E."/>
            <person name="Henrissat B."/>
            <person name="Morin E."/>
            <person name="Kohler A."/>
            <person name="Barry K."/>
            <person name="LaButti K."/>
            <person name="Morin E."/>
            <person name="Salamov A."/>
            <person name="Lipzen A."/>
            <person name="Mereny Z."/>
            <person name="Hegedus B."/>
            <person name="Baldrian P."/>
            <person name="Stursova M."/>
            <person name="Weitz H."/>
            <person name="Taylor A."/>
            <person name="Grigoriev I.V."/>
            <person name="Nagy L.G."/>
            <person name="Martin F."/>
            <person name="Kauserud H."/>
        </authorList>
    </citation>
    <scope>NUCLEOTIDE SEQUENCE</scope>
    <source>
        <strain evidence="2">CBHHK067</strain>
    </source>
</reference>
<feature type="region of interest" description="Disordered" evidence="1">
    <location>
        <begin position="417"/>
        <end position="438"/>
    </location>
</feature>
<dbReference type="EMBL" id="JARKIE010000283">
    <property type="protein sequence ID" value="KAJ7658072.1"/>
    <property type="molecule type" value="Genomic_DNA"/>
</dbReference>
<proteinExistence type="predicted"/>
<feature type="region of interest" description="Disordered" evidence="1">
    <location>
        <begin position="1"/>
        <end position="62"/>
    </location>
</feature>
<dbReference type="AlphaFoldDB" id="A0AAD7G5A5"/>
<dbReference type="Proteomes" id="UP001221757">
    <property type="component" value="Unassembled WGS sequence"/>
</dbReference>
<keyword evidence="3" id="KW-1185">Reference proteome</keyword>
<evidence type="ECO:0000256" key="1">
    <source>
        <dbReference type="SAM" id="MobiDB-lite"/>
    </source>
</evidence>
<accession>A0AAD7G5A5</accession>
<comment type="caution">
    <text evidence="2">The sequence shown here is derived from an EMBL/GenBank/DDBJ whole genome shotgun (WGS) entry which is preliminary data.</text>
</comment>
<feature type="compositionally biased region" description="Basic and acidic residues" evidence="1">
    <location>
        <begin position="26"/>
        <end position="43"/>
    </location>
</feature>
<feature type="region of interest" description="Disordered" evidence="1">
    <location>
        <begin position="91"/>
        <end position="116"/>
    </location>
</feature>
<sequence>MRAKALSGVGGQDKGKIRRTWVESSAPRDHTLGSGTEHSRRDSWAGQSVVHDHSDSDREEEDDDRLGIIMLLDVCLIWSPCHLLEHTWGRFPTSRRPTQPQAVQAAKNTQEESRNVSQETHSMLYYVISPRRKLPRDYPRRTIPLHSGYEIVRPGRPQAHWICVCPLQIHPGGQSKLLALRTGEAVNSRPPYCTINWRSTESPVRTAPLSDLGTAERALIDYIFGGGNCAVCGAWSLELPHSFALNWRSCSARCRKQVYNVKIKTKTLVELKASDMSRHPGARWVVCHETAFSTGLYVKSSLASAHAAMKQLCRGKPPLDQCYTFNSLERWKFEYLDAIKDTQALNLLFLKPIARQERRKLGDLLQSPTLLRVFEAFNRDLTVMGYNAYNYEVDGGRGIQACTEDVEDKRLGGGQMTKVSAPRRSVGTHPRGLKVSRPQTRRGRLLELNEMRLNRLKVEVMNLWVLVPPQSGQRKLKHGAGMCGNEDVIGRDEVTWLKSAGGRGLVGNQSCTENAVSLGQRSGDGLSEANRELSAVETELDPDETTMATGLADIPWGTGVVIPGAGRTTAATRVKNSPTSMWGTDIEANVDVGVRKTSGIKEGLSRVGRSRGTRRLGGTGRKVGEEMHCVAGYPGYNTSATGMETVEDSASRTRFDFAADQRLMTGKRRKPSGPGPIAGQKLLDFEHSIDSRGGLEGLEAAEQRRIISEDHMSGQQTTRMIIRTLRFHLVLGAGSSESELSESLDMDKADAEGFECTICLNLGIVVDVQRGVAHTLQLLG</sequence>
<gene>
    <name evidence="2" type="ORF">B0H17DRAFT_1145707</name>
</gene>